<proteinExistence type="predicted"/>
<evidence type="ECO:0000256" key="1">
    <source>
        <dbReference type="SAM" id="Phobius"/>
    </source>
</evidence>
<feature type="transmembrane region" description="Helical" evidence="1">
    <location>
        <begin position="161"/>
        <end position="182"/>
    </location>
</feature>
<feature type="transmembrane region" description="Helical" evidence="1">
    <location>
        <begin position="120"/>
        <end position="141"/>
    </location>
</feature>
<dbReference type="RefSeq" id="WP_036103202.1">
    <property type="nucleotide sequence ID" value="NZ_AODG01000001.1"/>
</dbReference>
<dbReference type="Proteomes" id="UP000019251">
    <property type="component" value="Unassembled WGS sequence"/>
</dbReference>
<feature type="transmembrane region" description="Helical" evidence="1">
    <location>
        <begin position="189"/>
        <end position="211"/>
    </location>
</feature>
<dbReference type="EMBL" id="AODG01000001">
    <property type="protein sequence ID" value="EUJ30676.1"/>
    <property type="molecule type" value="Genomic_DNA"/>
</dbReference>
<dbReference type="PANTHER" id="PTHR39177">
    <property type="entry name" value="ABC TRANSPORTER PERMEASE YTRC-RELATED"/>
    <property type="match status" value="1"/>
</dbReference>
<reference evidence="2 3" key="1">
    <citation type="submission" date="2012-12" db="EMBL/GenBank/DDBJ databases">
        <title>Novel taxa of Listeriaceae from agricultural environments in the United States.</title>
        <authorList>
            <person name="den Bakker H.C."/>
            <person name="Allred A."/>
            <person name="Warchocki S."/>
            <person name="Wright E.M."/>
            <person name="Burrell A."/>
            <person name="Nightingale K.K."/>
            <person name="Kephart D."/>
            <person name="Wiedmann M."/>
        </authorList>
    </citation>
    <scope>NUCLEOTIDE SEQUENCE [LARGE SCALE GENOMIC DNA]</scope>
    <source>
        <strain evidence="2 3">FSL F6-1183</strain>
    </source>
</reference>
<evidence type="ECO:0000313" key="2">
    <source>
        <dbReference type="EMBL" id="EUJ30676.1"/>
    </source>
</evidence>
<accession>A0A829R9W7</accession>
<comment type="caution">
    <text evidence="2">The sequence shown here is derived from an EMBL/GenBank/DDBJ whole genome shotgun (WGS) entry which is preliminary data.</text>
</comment>
<name>A0A829R9W7_LISGR</name>
<dbReference type="InterPro" id="IPR053046">
    <property type="entry name" value="ABC-5_transporter"/>
</dbReference>
<feature type="transmembrane region" description="Helical" evidence="1">
    <location>
        <begin position="78"/>
        <end position="99"/>
    </location>
</feature>
<organism evidence="2 3">
    <name type="scientific">Listeria grayi FSL F6-1183</name>
    <dbReference type="NCBI Taxonomy" id="1265827"/>
    <lineage>
        <taxon>Bacteria</taxon>
        <taxon>Bacillati</taxon>
        <taxon>Bacillota</taxon>
        <taxon>Bacilli</taxon>
        <taxon>Bacillales</taxon>
        <taxon>Listeriaceae</taxon>
        <taxon>Listeria</taxon>
    </lineage>
</organism>
<feature type="transmembrane region" description="Helical" evidence="1">
    <location>
        <begin position="247"/>
        <end position="270"/>
    </location>
</feature>
<keyword evidence="1" id="KW-1133">Transmembrane helix</keyword>
<keyword evidence="1" id="KW-0812">Transmembrane</keyword>
<feature type="transmembrane region" description="Helical" evidence="1">
    <location>
        <begin position="12"/>
        <end position="29"/>
    </location>
</feature>
<evidence type="ECO:0008006" key="4">
    <source>
        <dbReference type="Google" id="ProtNLM"/>
    </source>
</evidence>
<keyword evidence="1" id="KW-0472">Membrane</keyword>
<dbReference type="PANTHER" id="PTHR39177:SF1">
    <property type="entry name" value="ABC TRANSPORTER PERMEASE YTRC-RELATED"/>
    <property type="match status" value="1"/>
</dbReference>
<dbReference type="AlphaFoldDB" id="A0A829R9W7"/>
<evidence type="ECO:0000313" key="3">
    <source>
        <dbReference type="Proteomes" id="UP000019251"/>
    </source>
</evidence>
<feature type="transmembrane region" description="Helical" evidence="1">
    <location>
        <begin position="290"/>
        <end position="309"/>
    </location>
</feature>
<protein>
    <recommendedName>
        <fullName evidence="4">Permease</fullName>
    </recommendedName>
</protein>
<feature type="transmembrane region" description="Helical" evidence="1">
    <location>
        <begin position="329"/>
        <end position="349"/>
    </location>
</feature>
<gene>
    <name evidence="2" type="ORF">LMUR_00085</name>
</gene>
<sequence length="359" mass="41135">MSGLIWKEWRQSGWIVIATLVLFGAMIWLNSTGLVTQYKDDKQYYQSAEFIKDNQADKESHMSPKEIEESLHVNIDSFATWSIFFSFIFLFIGLKVTVFEKNKHMDYFTFGIPFSKTRIFLVKHLTILVPLILGVILFMGLGLINIYSQIPSQYLPNFGSLIIRLFWVTAFYLFVWEIGIVVGVVVGEIITACIVAVGFFISATVFFAMGLNNIILNIRSFATGKNFEESGFFWQKWTYEEANSDKFYLLMALLLFVIALLLFVGGFLLFKRISLENNGKFLMFPRLRPWVIGVAMIYVPIALGSLYADVSYNAAGDPTITTLGDLIKIAIWFVVIATTVGVIFWLLMYKWNVIRKTRK</sequence>